<dbReference type="Proteomes" id="UP000054538">
    <property type="component" value="Unassembled WGS sequence"/>
</dbReference>
<dbReference type="HOGENOM" id="CLU_044614_0_2_1"/>
<organism evidence="2 3">
    <name type="scientific">Paxillus rubicundulus Ve08.2h10</name>
    <dbReference type="NCBI Taxonomy" id="930991"/>
    <lineage>
        <taxon>Eukaryota</taxon>
        <taxon>Fungi</taxon>
        <taxon>Dikarya</taxon>
        <taxon>Basidiomycota</taxon>
        <taxon>Agaricomycotina</taxon>
        <taxon>Agaricomycetes</taxon>
        <taxon>Agaricomycetidae</taxon>
        <taxon>Boletales</taxon>
        <taxon>Paxilineae</taxon>
        <taxon>Paxillaceae</taxon>
        <taxon>Paxillus</taxon>
    </lineage>
</organism>
<dbReference type="STRING" id="930991.A0A0D0DRW4"/>
<feature type="transmembrane region" description="Helical" evidence="1">
    <location>
        <begin position="55"/>
        <end position="74"/>
    </location>
</feature>
<accession>A0A0D0DRW4</accession>
<protein>
    <submittedName>
        <fullName evidence="2">Uncharacterized protein</fullName>
    </submittedName>
</protein>
<evidence type="ECO:0000313" key="3">
    <source>
        <dbReference type="Proteomes" id="UP000054538"/>
    </source>
</evidence>
<gene>
    <name evidence="2" type="ORF">PAXRUDRAFT_831506</name>
</gene>
<keyword evidence="1" id="KW-0472">Membrane</keyword>
<feature type="transmembrane region" description="Helical" evidence="1">
    <location>
        <begin position="215"/>
        <end position="239"/>
    </location>
</feature>
<feature type="transmembrane region" description="Helical" evidence="1">
    <location>
        <begin position="170"/>
        <end position="194"/>
    </location>
</feature>
<dbReference type="InParanoid" id="A0A0D0DRW4"/>
<reference evidence="3" key="2">
    <citation type="submission" date="2015-01" db="EMBL/GenBank/DDBJ databases">
        <title>Evolutionary Origins and Diversification of the Mycorrhizal Mutualists.</title>
        <authorList>
            <consortium name="DOE Joint Genome Institute"/>
            <consortium name="Mycorrhizal Genomics Consortium"/>
            <person name="Kohler A."/>
            <person name="Kuo A."/>
            <person name="Nagy L.G."/>
            <person name="Floudas D."/>
            <person name="Copeland A."/>
            <person name="Barry K.W."/>
            <person name="Cichocki N."/>
            <person name="Veneault-Fourrey C."/>
            <person name="LaButti K."/>
            <person name="Lindquist E.A."/>
            <person name="Lipzen A."/>
            <person name="Lundell T."/>
            <person name="Morin E."/>
            <person name="Murat C."/>
            <person name="Riley R."/>
            <person name="Ohm R."/>
            <person name="Sun H."/>
            <person name="Tunlid A."/>
            <person name="Henrissat B."/>
            <person name="Grigoriev I.V."/>
            <person name="Hibbett D.S."/>
            <person name="Martin F."/>
        </authorList>
    </citation>
    <scope>NUCLEOTIDE SEQUENCE [LARGE SCALE GENOMIC DNA]</scope>
    <source>
        <strain evidence="3">Ve08.2h10</strain>
    </source>
</reference>
<evidence type="ECO:0000256" key="1">
    <source>
        <dbReference type="SAM" id="Phobius"/>
    </source>
</evidence>
<name>A0A0D0DRW4_9AGAM</name>
<evidence type="ECO:0000313" key="2">
    <source>
        <dbReference type="EMBL" id="KIK90661.1"/>
    </source>
</evidence>
<dbReference type="EMBL" id="KN825488">
    <property type="protein sequence ID" value="KIK90661.1"/>
    <property type="molecule type" value="Genomic_DNA"/>
</dbReference>
<keyword evidence="3" id="KW-1185">Reference proteome</keyword>
<feature type="transmembrane region" description="Helical" evidence="1">
    <location>
        <begin position="15"/>
        <end position="34"/>
    </location>
</feature>
<dbReference type="AlphaFoldDB" id="A0A0D0DRW4"/>
<dbReference type="OrthoDB" id="3267806at2759"/>
<reference evidence="2 3" key="1">
    <citation type="submission" date="2014-04" db="EMBL/GenBank/DDBJ databases">
        <authorList>
            <consortium name="DOE Joint Genome Institute"/>
            <person name="Kuo A."/>
            <person name="Kohler A."/>
            <person name="Jargeat P."/>
            <person name="Nagy L.G."/>
            <person name="Floudas D."/>
            <person name="Copeland A."/>
            <person name="Barry K.W."/>
            <person name="Cichocki N."/>
            <person name="Veneault-Fourrey C."/>
            <person name="LaButti K."/>
            <person name="Lindquist E.A."/>
            <person name="Lipzen A."/>
            <person name="Lundell T."/>
            <person name="Morin E."/>
            <person name="Murat C."/>
            <person name="Sun H."/>
            <person name="Tunlid A."/>
            <person name="Henrissat B."/>
            <person name="Grigoriev I.V."/>
            <person name="Hibbett D.S."/>
            <person name="Martin F."/>
            <person name="Nordberg H.P."/>
            <person name="Cantor M.N."/>
            <person name="Hua S.X."/>
        </authorList>
    </citation>
    <scope>NUCLEOTIDE SEQUENCE [LARGE SCALE GENOMIC DNA]</scope>
    <source>
        <strain evidence="2 3">Ve08.2h10</strain>
    </source>
</reference>
<feature type="transmembrane region" description="Helical" evidence="1">
    <location>
        <begin position="135"/>
        <end position="158"/>
    </location>
</feature>
<proteinExistence type="predicted"/>
<keyword evidence="1" id="KW-0812">Transmembrane</keyword>
<sequence>MSDLPAYQIFAEGTWLYGAIVTGVLYGVVVVLYIMCARSIWGRMRAHGIGCNKNLFFFCYVNFLFILGTVYFAFNTWITQLGFINDRNYPGGPSIFEENTSSPPLNTAFVLSNWCADTLMIWRCIVVYRDTKIHFLVTTIGVLMIIASVATGSLWLVIVSRPAQSGNGWMSFSFLFPYISVSLAINIFVSLFTVSRLMYHRARVSRVLGPGHGTIYASFAAMIVESAAVYSISSLLYLIPYAANSPLANSFMQILGESQIIAPLLIIYRVSEGKAWTHGHTRTATLNNSHPMRPMPHPPINLSQQRSEVLNIEVTFETTKHTDLENKRNDAVAIAV</sequence>
<keyword evidence="1" id="KW-1133">Transmembrane helix</keyword>